<dbReference type="Proteomes" id="UP001516400">
    <property type="component" value="Unassembled WGS sequence"/>
</dbReference>
<evidence type="ECO:0000313" key="2">
    <source>
        <dbReference type="Proteomes" id="UP001516400"/>
    </source>
</evidence>
<name>A0ABD2NTY2_9CUCU</name>
<reference evidence="1 2" key="1">
    <citation type="journal article" date="2021" name="BMC Biol.">
        <title>Horizontally acquired antibacterial genes associated with adaptive radiation of ladybird beetles.</title>
        <authorList>
            <person name="Li H.S."/>
            <person name="Tang X.F."/>
            <person name="Huang Y.H."/>
            <person name="Xu Z.Y."/>
            <person name="Chen M.L."/>
            <person name="Du X.Y."/>
            <person name="Qiu B.Y."/>
            <person name="Chen P.T."/>
            <person name="Zhang W."/>
            <person name="Slipinski A."/>
            <person name="Escalona H.E."/>
            <person name="Waterhouse R.M."/>
            <person name="Zwick A."/>
            <person name="Pang H."/>
        </authorList>
    </citation>
    <scope>NUCLEOTIDE SEQUENCE [LARGE SCALE GENOMIC DNA]</scope>
    <source>
        <strain evidence="1">SYSU2018</strain>
    </source>
</reference>
<dbReference type="EMBL" id="JABFTP020000144">
    <property type="protein sequence ID" value="KAL3281862.1"/>
    <property type="molecule type" value="Genomic_DNA"/>
</dbReference>
<proteinExistence type="predicted"/>
<comment type="caution">
    <text evidence="1">The sequence shown here is derived from an EMBL/GenBank/DDBJ whole genome shotgun (WGS) entry which is preliminary data.</text>
</comment>
<accession>A0ABD2NTY2</accession>
<gene>
    <name evidence="1" type="ORF">HHI36_005067</name>
</gene>
<organism evidence="1 2">
    <name type="scientific">Cryptolaemus montrouzieri</name>
    <dbReference type="NCBI Taxonomy" id="559131"/>
    <lineage>
        <taxon>Eukaryota</taxon>
        <taxon>Metazoa</taxon>
        <taxon>Ecdysozoa</taxon>
        <taxon>Arthropoda</taxon>
        <taxon>Hexapoda</taxon>
        <taxon>Insecta</taxon>
        <taxon>Pterygota</taxon>
        <taxon>Neoptera</taxon>
        <taxon>Endopterygota</taxon>
        <taxon>Coleoptera</taxon>
        <taxon>Polyphaga</taxon>
        <taxon>Cucujiformia</taxon>
        <taxon>Coccinelloidea</taxon>
        <taxon>Coccinellidae</taxon>
        <taxon>Scymninae</taxon>
        <taxon>Scymnini</taxon>
        <taxon>Cryptolaemus</taxon>
    </lineage>
</organism>
<sequence length="182" mass="21168">MEAEEIEFIRELSFEDQVEMSAVNVQDHYLVIVCIYRPPKGNVDCYVAQVDAALNRISNTFWWLETSMQISLKIPKKKVTKTSSTCVDNIFTNLIPESYQASTNNSHIAGHRAQFMKIEKLIKPTDNITDKYVRMINDPNTHLFKEKLRMSDWLQITQYEDAEQCFMNSMKFFILILKAGSL</sequence>
<protein>
    <submittedName>
        <fullName evidence="1">Uncharacterized protein</fullName>
    </submittedName>
</protein>
<dbReference type="AlphaFoldDB" id="A0ABD2NTY2"/>
<keyword evidence="2" id="KW-1185">Reference proteome</keyword>
<evidence type="ECO:0000313" key="1">
    <source>
        <dbReference type="EMBL" id="KAL3281862.1"/>
    </source>
</evidence>